<dbReference type="InterPro" id="IPR001753">
    <property type="entry name" value="Enoyl-CoA_hydra/iso"/>
</dbReference>
<dbReference type="GO" id="GO:0004490">
    <property type="term" value="F:methylglutaconyl-CoA hydratase activity"/>
    <property type="evidence" value="ECO:0007669"/>
    <property type="project" value="UniProtKB-EC"/>
</dbReference>
<dbReference type="PROSITE" id="PS00166">
    <property type="entry name" value="ENOYL_COA_HYDRATASE"/>
    <property type="match status" value="1"/>
</dbReference>
<reference evidence="3 4" key="1">
    <citation type="submission" date="2020-08" db="EMBL/GenBank/DDBJ databases">
        <title>Genomic Encyclopedia of Type Strains, Phase IV (KMG-IV): sequencing the most valuable type-strain genomes for metagenomic binning, comparative biology and taxonomic classification.</title>
        <authorList>
            <person name="Goeker M."/>
        </authorList>
    </citation>
    <scope>NUCLEOTIDE SEQUENCE [LARGE SCALE GENOMIC DNA]</scope>
    <source>
        <strain evidence="3 4">DSM 29854</strain>
    </source>
</reference>
<dbReference type="EC" id="4.2.1.18" evidence="3"/>
<dbReference type="PANTHER" id="PTHR42964">
    <property type="entry name" value="ENOYL-COA HYDRATASE"/>
    <property type="match status" value="1"/>
</dbReference>
<evidence type="ECO:0000313" key="4">
    <source>
        <dbReference type="Proteomes" id="UP000563094"/>
    </source>
</evidence>
<name>A0A839GMV4_9BACT</name>
<dbReference type="InterPro" id="IPR029045">
    <property type="entry name" value="ClpP/crotonase-like_dom_sf"/>
</dbReference>
<dbReference type="InterPro" id="IPR018376">
    <property type="entry name" value="Enoyl-CoA_hyd/isom_CS"/>
</dbReference>
<gene>
    <name evidence="3" type="ORF">FHS90_000990</name>
</gene>
<comment type="caution">
    <text evidence="3">The sequence shown here is derived from an EMBL/GenBank/DDBJ whole genome shotgun (WGS) entry which is preliminary data.</text>
</comment>
<proteinExistence type="inferred from homology"/>
<dbReference type="Proteomes" id="UP000563094">
    <property type="component" value="Unassembled WGS sequence"/>
</dbReference>
<evidence type="ECO:0000256" key="1">
    <source>
        <dbReference type="ARBA" id="ARBA00005254"/>
    </source>
</evidence>
<dbReference type="Gene3D" id="3.90.226.10">
    <property type="entry name" value="2-enoyl-CoA Hydratase, Chain A, domain 1"/>
    <property type="match status" value="1"/>
</dbReference>
<comment type="similarity">
    <text evidence="1 2">Belongs to the enoyl-CoA hydratase/isomerase family.</text>
</comment>
<keyword evidence="3" id="KW-0456">Lyase</keyword>
<evidence type="ECO:0000313" key="3">
    <source>
        <dbReference type="EMBL" id="MBA9076286.1"/>
    </source>
</evidence>
<dbReference type="CDD" id="cd06558">
    <property type="entry name" value="crotonase-like"/>
    <property type="match status" value="1"/>
</dbReference>
<accession>A0A839GMV4</accession>
<dbReference type="InterPro" id="IPR051683">
    <property type="entry name" value="Enoyl-CoA_Hydratase/Isomerase"/>
</dbReference>
<organism evidence="3 4">
    <name type="scientific">Rufibacter quisquiliarum</name>
    <dbReference type="NCBI Taxonomy" id="1549639"/>
    <lineage>
        <taxon>Bacteria</taxon>
        <taxon>Pseudomonadati</taxon>
        <taxon>Bacteroidota</taxon>
        <taxon>Cytophagia</taxon>
        <taxon>Cytophagales</taxon>
        <taxon>Hymenobacteraceae</taxon>
        <taxon>Rufibacter</taxon>
    </lineage>
</organism>
<keyword evidence="4" id="KW-1185">Reference proteome</keyword>
<dbReference type="Gene3D" id="1.10.12.10">
    <property type="entry name" value="Lyase 2-enoyl-coa Hydratase, Chain A, domain 2"/>
    <property type="match status" value="1"/>
</dbReference>
<dbReference type="RefSeq" id="WP_066838842.1">
    <property type="nucleotide sequence ID" value="NZ_JACJIQ010000003.1"/>
</dbReference>
<dbReference type="GO" id="GO:0008300">
    <property type="term" value="P:isoprenoid catabolic process"/>
    <property type="evidence" value="ECO:0007669"/>
    <property type="project" value="TreeGrafter"/>
</dbReference>
<dbReference type="InterPro" id="IPR014748">
    <property type="entry name" value="Enoyl-CoA_hydra_C"/>
</dbReference>
<sequence length="270" mass="30154">MTATTTTTAQMLPLRYITYECTDRIAYISLNRPEKRNALNDEVVTELKKAFDHAENDEECKVIILKAVGPVFCAGADLEYLQQLQKNTFQENLEDSTHLMQLFYQIYTLKKVVIAQVHGHAIAGGCGLATVCDFTYTVPGAKFGYTEVKIGFLPAIVKVFLLRKIGEARAKELLLTGDLISAERAREFGLVNAVVPEEELAQTVKDLAHKLCVQNSGQSMEVTKEMIARVQELPLKDALSYAAERNAFARATDDCQRGIQSFLDKQPLTW</sequence>
<dbReference type="PANTHER" id="PTHR42964:SF1">
    <property type="entry name" value="POLYKETIDE BIOSYNTHESIS ENOYL-COA HYDRATASE PKSH-RELATED"/>
    <property type="match status" value="1"/>
</dbReference>
<dbReference type="AlphaFoldDB" id="A0A839GMV4"/>
<evidence type="ECO:0000256" key="2">
    <source>
        <dbReference type="RuleBase" id="RU003707"/>
    </source>
</evidence>
<dbReference type="EMBL" id="JACJIQ010000003">
    <property type="protein sequence ID" value="MBA9076286.1"/>
    <property type="molecule type" value="Genomic_DNA"/>
</dbReference>
<dbReference type="Pfam" id="PF00378">
    <property type="entry name" value="ECH_1"/>
    <property type="match status" value="1"/>
</dbReference>
<protein>
    <submittedName>
        <fullName evidence="3">Methylglutaconyl-CoA hydratase</fullName>
        <ecNumber evidence="3">4.2.1.18</ecNumber>
    </submittedName>
</protein>
<dbReference type="SUPFAM" id="SSF52096">
    <property type="entry name" value="ClpP/crotonase"/>
    <property type="match status" value="1"/>
</dbReference>